<name>A0ABV3RSY6_9RHOB</name>
<dbReference type="Proteomes" id="UP001556098">
    <property type="component" value="Unassembled WGS sequence"/>
</dbReference>
<keyword evidence="2" id="KW-1185">Reference proteome</keyword>
<sequence>MSTSDKQEPTPAHVAEKATQSARLPALALIGIFGSENALNALIREKNGTIQRVAVGDRISGQTIAAIGEDRVVLGNGNTLKLPQG</sequence>
<comment type="caution">
    <text evidence="1">The sequence shown here is derived from an EMBL/GenBank/DDBJ whole genome shotgun (WGS) entry which is preliminary data.</text>
</comment>
<protein>
    <submittedName>
        <fullName evidence="1">Pilus assembly protein PilZ</fullName>
    </submittedName>
</protein>
<reference evidence="1 2" key="1">
    <citation type="submission" date="2024-07" db="EMBL/GenBank/DDBJ databases">
        <title>Marimonas sp.nov., isolated from tidal-flat sediment.</title>
        <authorList>
            <person name="Jayan J.N."/>
            <person name="Lee S.S."/>
        </authorList>
    </citation>
    <scope>NUCLEOTIDE SEQUENCE [LARGE SCALE GENOMIC DNA]</scope>
    <source>
        <strain evidence="1 2">MJW-29</strain>
    </source>
</reference>
<dbReference type="RefSeq" id="WP_367879803.1">
    <property type="nucleotide sequence ID" value="NZ_JBFNXX010000031.1"/>
</dbReference>
<accession>A0ABV3RSY6</accession>
<gene>
    <name evidence="1" type="ORF">AB2B41_21075</name>
</gene>
<dbReference type="EMBL" id="JBFNXX010000031">
    <property type="protein sequence ID" value="MEW9922107.1"/>
    <property type="molecule type" value="Genomic_DNA"/>
</dbReference>
<evidence type="ECO:0000313" key="1">
    <source>
        <dbReference type="EMBL" id="MEW9922107.1"/>
    </source>
</evidence>
<organism evidence="1 2">
    <name type="scientific">Sulfitobacter sediminis</name>
    <dbReference type="NCBI Taxonomy" id="3234186"/>
    <lineage>
        <taxon>Bacteria</taxon>
        <taxon>Pseudomonadati</taxon>
        <taxon>Pseudomonadota</taxon>
        <taxon>Alphaproteobacteria</taxon>
        <taxon>Rhodobacterales</taxon>
        <taxon>Roseobacteraceae</taxon>
        <taxon>Sulfitobacter</taxon>
    </lineage>
</organism>
<evidence type="ECO:0000313" key="2">
    <source>
        <dbReference type="Proteomes" id="UP001556098"/>
    </source>
</evidence>
<dbReference type="Gene3D" id="2.30.30.830">
    <property type="match status" value="1"/>
</dbReference>
<proteinExistence type="predicted"/>